<dbReference type="InterPro" id="IPR042099">
    <property type="entry name" value="ANL_N_sf"/>
</dbReference>
<accession>A0A0F4KUF3</accession>
<dbReference type="PATRIC" id="fig|1684.5.peg.742"/>
<evidence type="ECO:0000259" key="6">
    <source>
        <dbReference type="Pfam" id="PF00501"/>
    </source>
</evidence>
<dbReference type="CDD" id="cd05907">
    <property type="entry name" value="VL_LC_FACS_like"/>
    <property type="match status" value="1"/>
</dbReference>
<dbReference type="EMBL" id="JWMF01000007">
    <property type="protein sequence ID" value="KJY50020.1"/>
    <property type="molecule type" value="Genomic_DNA"/>
</dbReference>
<evidence type="ECO:0000256" key="5">
    <source>
        <dbReference type="ARBA" id="ARBA00032875"/>
    </source>
</evidence>
<comment type="caution">
    <text evidence="7">The sequence shown here is derived from an EMBL/GenBank/DDBJ whole genome shotgun (WGS) entry which is preliminary data.</text>
</comment>
<dbReference type="InterPro" id="IPR000873">
    <property type="entry name" value="AMP-dep_synth/lig_dom"/>
</dbReference>
<dbReference type="PANTHER" id="PTHR43272">
    <property type="entry name" value="LONG-CHAIN-FATTY-ACID--COA LIGASE"/>
    <property type="match status" value="1"/>
</dbReference>
<keyword evidence="8" id="KW-1185">Reference proteome</keyword>
<protein>
    <recommendedName>
        <fullName evidence="5">Acyl-CoA synthetase</fullName>
    </recommendedName>
</protein>
<keyword evidence="4" id="KW-0443">Lipid metabolism</keyword>
<organism evidence="7 8">
    <name type="scientific">Bifidobacterium mellis</name>
    <dbReference type="NCBI Taxonomy" id="1293823"/>
    <lineage>
        <taxon>Bacteria</taxon>
        <taxon>Bacillati</taxon>
        <taxon>Actinomycetota</taxon>
        <taxon>Actinomycetes</taxon>
        <taxon>Bifidobacteriales</taxon>
        <taxon>Bifidobacteriaceae</taxon>
        <taxon>Bifidobacterium</taxon>
    </lineage>
</organism>
<gene>
    <name evidence="7" type="ORF">JF70_07030</name>
</gene>
<dbReference type="GO" id="GO:0016020">
    <property type="term" value="C:membrane"/>
    <property type="evidence" value="ECO:0007669"/>
    <property type="project" value="TreeGrafter"/>
</dbReference>
<dbReference type="PROSITE" id="PS00455">
    <property type="entry name" value="AMP_BINDING"/>
    <property type="match status" value="1"/>
</dbReference>
<dbReference type="Proteomes" id="UP000033567">
    <property type="component" value="Unassembled WGS sequence"/>
</dbReference>
<name>A0A0F4KUF3_9BIFI</name>
<dbReference type="GO" id="GO:0004467">
    <property type="term" value="F:long-chain fatty acid-CoA ligase activity"/>
    <property type="evidence" value="ECO:0007669"/>
    <property type="project" value="TreeGrafter"/>
</dbReference>
<evidence type="ECO:0000256" key="3">
    <source>
        <dbReference type="ARBA" id="ARBA00022832"/>
    </source>
</evidence>
<dbReference type="InterPro" id="IPR020845">
    <property type="entry name" value="AMP-binding_CS"/>
</dbReference>
<dbReference type="AlphaFoldDB" id="A0A0F4KUF3"/>
<reference evidence="7 8" key="1">
    <citation type="submission" date="2014-12" db="EMBL/GenBank/DDBJ databases">
        <title>Comparative genomics of the lactic acid bacteria isolated from the honey bee gut.</title>
        <authorList>
            <person name="Ellegaard K.M."/>
            <person name="Tamarit D."/>
            <person name="Javelind E."/>
            <person name="Olofsson T."/>
            <person name="Andersson S.G."/>
            <person name="Vasquez A."/>
        </authorList>
    </citation>
    <scope>NUCLEOTIDE SEQUENCE [LARGE SCALE GENOMIC DNA]</scope>
    <source>
        <strain evidence="7 8">Bin7</strain>
    </source>
</reference>
<evidence type="ECO:0000256" key="2">
    <source>
        <dbReference type="ARBA" id="ARBA00022598"/>
    </source>
</evidence>
<dbReference type="Pfam" id="PF00501">
    <property type="entry name" value="AMP-binding"/>
    <property type="match status" value="1"/>
</dbReference>
<evidence type="ECO:0000313" key="7">
    <source>
        <dbReference type="EMBL" id="KJY50020.1"/>
    </source>
</evidence>
<evidence type="ECO:0000313" key="8">
    <source>
        <dbReference type="Proteomes" id="UP000033567"/>
    </source>
</evidence>
<dbReference type="Pfam" id="PF23562">
    <property type="entry name" value="AMP-binding_C_3"/>
    <property type="match status" value="1"/>
</dbReference>
<feature type="domain" description="AMP-dependent synthetase/ligase" evidence="6">
    <location>
        <begin position="27"/>
        <end position="429"/>
    </location>
</feature>
<keyword evidence="3" id="KW-0276">Fatty acid metabolism</keyword>
<dbReference type="Gene3D" id="3.40.50.12780">
    <property type="entry name" value="N-terminal domain of ligase-like"/>
    <property type="match status" value="1"/>
</dbReference>
<keyword evidence="2 7" id="KW-0436">Ligase</keyword>
<dbReference type="SUPFAM" id="SSF56801">
    <property type="entry name" value="Acetyl-CoA synthetase-like"/>
    <property type="match status" value="1"/>
</dbReference>
<comment type="similarity">
    <text evidence="1">Belongs to the ATP-dependent AMP-binding enzyme family.</text>
</comment>
<sequence>MQNMQQEFTRPLEEPIDADASVFSLLEDRVERLGDDPLIEYRSGREWKAITAREFRDRVVSLAKGLMARGISRGDSVAIVSHTRWEWTALDMAILSIGAVTVPVYETDSPDQIRRIFNDSHVGMAFLEDDDMRARVDAVRSQCAYLNDLYVITRGALTTMTAYGRAVDQADFQARADSVQGSDLATIVYTSGSTGKPKGIELSHSNIVFTVRSGAQAVPDICLGEGRRLLLCLPLAHAFARCLQFFAIATDLTLGLTGSIRNLLQDMQTFKPTFILAVPRIFEKIYNAASQRAGTGARGRIFLDAAGVARQWSRHQQTGSRVPMSLKTKHLMYTGTVYDPILEALGGRVKYAISGGAPLDRDIADFFNGIGLPLLEGYGMTETMGPVTVNPTEGYRLGTIGLPMPGITVGIDQEGQLCVKGPDVCMGYHNHPEITTRQIRDGWLLTGDLGSLDEDGFVRLTGRRKEIIITAGGKNISPALLETAVERSPLISHCMVIGDRRPFISALITLNYDEVDRWLRDQGAEPLKDAAAAGENPIIRTEVDRAVDAANAQVSRAEGIRRYLILDQDFTRENGLLTASYKPRRQEVLKRYEDRVEQEIYAQRPASAGLM</sequence>
<proteinExistence type="inferred from homology"/>
<evidence type="ECO:0000256" key="4">
    <source>
        <dbReference type="ARBA" id="ARBA00023098"/>
    </source>
</evidence>
<dbReference type="PANTHER" id="PTHR43272:SF32">
    <property type="entry name" value="AMP-DEPENDENT SYNTHETASE_LIGASE DOMAIN-CONTAINING PROTEIN"/>
    <property type="match status" value="1"/>
</dbReference>
<evidence type="ECO:0000256" key="1">
    <source>
        <dbReference type="ARBA" id="ARBA00006432"/>
    </source>
</evidence>